<evidence type="ECO:0000313" key="4">
    <source>
        <dbReference type="Proteomes" id="UP000001542"/>
    </source>
</evidence>
<protein>
    <submittedName>
        <fullName evidence="3">Uncharacterized protein</fullName>
    </submittedName>
</protein>
<dbReference type="EMBL" id="DS113288">
    <property type="protein sequence ID" value="EAY13248.1"/>
    <property type="molecule type" value="Genomic_DNA"/>
</dbReference>
<evidence type="ECO:0000256" key="2">
    <source>
        <dbReference type="SAM" id="MobiDB-lite"/>
    </source>
</evidence>
<reference evidence="3" key="1">
    <citation type="submission" date="2006-10" db="EMBL/GenBank/DDBJ databases">
        <authorList>
            <person name="Amadeo P."/>
            <person name="Zhao Q."/>
            <person name="Wortman J."/>
            <person name="Fraser-Liggett C."/>
            <person name="Carlton J."/>
        </authorList>
    </citation>
    <scope>NUCLEOTIDE SEQUENCE</scope>
    <source>
        <strain evidence="3">G3</strain>
    </source>
</reference>
<gene>
    <name evidence="3" type="ORF">TVAG_463820</name>
</gene>
<keyword evidence="1" id="KW-0175">Coiled coil</keyword>
<dbReference type="Proteomes" id="UP000001542">
    <property type="component" value="Unassembled WGS sequence"/>
</dbReference>
<reference evidence="3" key="2">
    <citation type="journal article" date="2007" name="Science">
        <title>Draft genome sequence of the sexually transmitted pathogen Trichomonas vaginalis.</title>
        <authorList>
            <person name="Carlton J.M."/>
            <person name="Hirt R.P."/>
            <person name="Silva J.C."/>
            <person name="Delcher A.L."/>
            <person name="Schatz M."/>
            <person name="Zhao Q."/>
            <person name="Wortman J.R."/>
            <person name="Bidwell S.L."/>
            <person name="Alsmark U.C.M."/>
            <person name="Besteiro S."/>
            <person name="Sicheritz-Ponten T."/>
            <person name="Noel C.J."/>
            <person name="Dacks J.B."/>
            <person name="Foster P.G."/>
            <person name="Simillion C."/>
            <person name="Van de Peer Y."/>
            <person name="Miranda-Saavedra D."/>
            <person name="Barton G.J."/>
            <person name="Westrop G.D."/>
            <person name="Mueller S."/>
            <person name="Dessi D."/>
            <person name="Fiori P.L."/>
            <person name="Ren Q."/>
            <person name="Paulsen I."/>
            <person name="Zhang H."/>
            <person name="Bastida-Corcuera F.D."/>
            <person name="Simoes-Barbosa A."/>
            <person name="Brown M.T."/>
            <person name="Hayes R.D."/>
            <person name="Mukherjee M."/>
            <person name="Okumura C.Y."/>
            <person name="Schneider R."/>
            <person name="Smith A.J."/>
            <person name="Vanacova S."/>
            <person name="Villalvazo M."/>
            <person name="Haas B.J."/>
            <person name="Pertea M."/>
            <person name="Feldblyum T.V."/>
            <person name="Utterback T.R."/>
            <person name="Shu C.L."/>
            <person name="Osoegawa K."/>
            <person name="de Jong P.J."/>
            <person name="Hrdy I."/>
            <person name="Horvathova L."/>
            <person name="Zubacova Z."/>
            <person name="Dolezal P."/>
            <person name="Malik S.B."/>
            <person name="Logsdon J.M. Jr."/>
            <person name="Henze K."/>
            <person name="Gupta A."/>
            <person name="Wang C.C."/>
            <person name="Dunne R.L."/>
            <person name="Upcroft J.A."/>
            <person name="Upcroft P."/>
            <person name="White O."/>
            <person name="Salzberg S.L."/>
            <person name="Tang P."/>
            <person name="Chiu C.-H."/>
            <person name="Lee Y.-S."/>
            <person name="Embley T.M."/>
            <person name="Coombs G.H."/>
            <person name="Mottram J.C."/>
            <person name="Tachezy J."/>
            <person name="Fraser-Liggett C.M."/>
            <person name="Johnson P.J."/>
        </authorList>
    </citation>
    <scope>NUCLEOTIDE SEQUENCE [LARGE SCALE GENOMIC DNA]</scope>
    <source>
        <strain evidence="3">G3</strain>
    </source>
</reference>
<evidence type="ECO:0000256" key="1">
    <source>
        <dbReference type="SAM" id="Coils"/>
    </source>
</evidence>
<dbReference type="VEuPathDB" id="TrichDB:TVAGG3_1049030"/>
<dbReference type="AlphaFoldDB" id="A2E234"/>
<name>A2E234_TRIV3</name>
<feature type="region of interest" description="Disordered" evidence="2">
    <location>
        <begin position="1"/>
        <end position="26"/>
    </location>
</feature>
<proteinExistence type="predicted"/>
<sequence length="312" mass="37091">MSITWTEQQTTTKIRPPSSRRDSEEANIRRSYNRLMRNSQVQITAENQEFLSPEYLDYQKKTIMTEIKKLKEEIKPLNKQYSELLAQKEHLQPESDADTSGFTTEYVAKISEEQKRYTQLETELAKTRRFFSEATKLRLQYESRSYLEEIKNFNELIQNNQNAINAKQKQISSITESQLADTIREQDSKINELSIFLNQLHQEERTLKEKMLEYLDNAAASSDNAKIEMLRKKLADLKTKKMRLNAEYRRQETDVMIQKDTLISQIENKKRKKQEQNYTRNWKKKLNIKEIVVTEDDYPEPSELPPLYNNQN</sequence>
<feature type="coiled-coil region" evidence="1">
    <location>
        <begin position="197"/>
        <end position="254"/>
    </location>
</feature>
<dbReference type="VEuPathDB" id="TrichDB:TVAG_463820"/>
<dbReference type="InParanoid" id="A2E234"/>
<evidence type="ECO:0000313" key="3">
    <source>
        <dbReference type="EMBL" id="EAY13248.1"/>
    </source>
</evidence>
<feature type="compositionally biased region" description="Polar residues" evidence="2">
    <location>
        <begin position="1"/>
        <end position="13"/>
    </location>
</feature>
<keyword evidence="4" id="KW-1185">Reference proteome</keyword>
<dbReference type="RefSeq" id="XP_001325471.1">
    <property type="nucleotide sequence ID" value="XM_001325436.1"/>
</dbReference>
<accession>A2E234</accession>
<feature type="coiled-coil region" evidence="1">
    <location>
        <begin position="60"/>
        <end position="87"/>
    </location>
</feature>
<organism evidence="3 4">
    <name type="scientific">Trichomonas vaginalis (strain ATCC PRA-98 / G3)</name>
    <dbReference type="NCBI Taxonomy" id="412133"/>
    <lineage>
        <taxon>Eukaryota</taxon>
        <taxon>Metamonada</taxon>
        <taxon>Parabasalia</taxon>
        <taxon>Trichomonadida</taxon>
        <taxon>Trichomonadidae</taxon>
        <taxon>Trichomonas</taxon>
    </lineage>
</organism>
<dbReference type="KEGG" id="tva:4771225"/>
<dbReference type="SMR" id="A2E234"/>